<keyword evidence="1" id="KW-0472">Membrane</keyword>
<dbReference type="Gene3D" id="2.60.40.420">
    <property type="entry name" value="Cupredoxins - blue copper proteins"/>
    <property type="match status" value="1"/>
</dbReference>
<dbReference type="AlphaFoldDB" id="A0A7D3XKR8"/>
<keyword evidence="1" id="KW-1133">Transmembrane helix</keyword>
<dbReference type="InterPro" id="IPR008972">
    <property type="entry name" value="Cupredoxin"/>
</dbReference>
<dbReference type="Proteomes" id="UP000500961">
    <property type="component" value="Chromosome"/>
</dbReference>
<dbReference type="EMBL" id="CP041345">
    <property type="protein sequence ID" value="QKG79775.1"/>
    <property type="molecule type" value="Genomic_DNA"/>
</dbReference>
<keyword evidence="3" id="KW-1185">Reference proteome</keyword>
<feature type="transmembrane region" description="Helical" evidence="1">
    <location>
        <begin position="45"/>
        <end position="63"/>
    </location>
</feature>
<feature type="transmembrane region" description="Helical" evidence="1">
    <location>
        <begin position="12"/>
        <end position="33"/>
    </location>
</feature>
<keyword evidence="1" id="KW-0812">Transmembrane</keyword>
<reference evidence="2 3" key="1">
    <citation type="submission" date="2019-07" db="EMBL/GenBank/DDBJ databases">
        <title>Thalassofilum flectens gen. nov., sp. nov., a novel moderate thermophilic anaerobe from a shallow sea hot spring in Kunashir Island (Russia), representing a new family in the order Bacteroidales, and proposal of Thalassofilacea fam. nov.</title>
        <authorList>
            <person name="Kochetkova T.V."/>
            <person name="Podosokorskaya O.A."/>
            <person name="Novikov A."/>
            <person name="Elcheninov A.G."/>
            <person name="Toshchakov S.V."/>
            <person name="Kublanov I.V."/>
        </authorList>
    </citation>
    <scope>NUCLEOTIDE SEQUENCE [LARGE SCALE GENOMIC DNA]</scope>
    <source>
        <strain evidence="2 3">38-H</strain>
    </source>
</reference>
<evidence type="ECO:0000313" key="3">
    <source>
        <dbReference type="Proteomes" id="UP000500961"/>
    </source>
</evidence>
<dbReference type="RefSeq" id="WP_173073867.1">
    <property type="nucleotide sequence ID" value="NZ_CP041345.1"/>
</dbReference>
<gene>
    <name evidence="2" type="ORF">FHG85_05705</name>
</gene>
<sequence>MVNSDVVATGLIIAYTIYSLAAIILFVWFAYRITKPTQKPVVKPVLFYSFTILLIIIGVSLHLTTMHTIPWVKLEMDASKITPDREIKMEVDSFKFYLLTDSVRQELPINEPLKVQEGETILFDVYSKDLTYGFGLFRPNNTMVLQMQVLPLYHNKIVWKFTEKGTFTLRSTEYAGPKSTRMLIPNFITVE</sequence>
<evidence type="ECO:0000256" key="1">
    <source>
        <dbReference type="SAM" id="Phobius"/>
    </source>
</evidence>
<dbReference type="KEGG" id="ttz:FHG85_05705"/>
<protein>
    <submittedName>
        <fullName evidence="2">Cytochrome C oxidase subunit II</fullName>
    </submittedName>
</protein>
<proteinExistence type="predicted"/>
<accession>A0A7D3XKR8</accession>
<organism evidence="2 3">
    <name type="scientific">Tenuifilum thalassicum</name>
    <dbReference type="NCBI Taxonomy" id="2590900"/>
    <lineage>
        <taxon>Bacteria</taxon>
        <taxon>Pseudomonadati</taxon>
        <taxon>Bacteroidota</taxon>
        <taxon>Bacteroidia</taxon>
        <taxon>Bacteroidales</taxon>
        <taxon>Tenuifilaceae</taxon>
        <taxon>Tenuifilum</taxon>
    </lineage>
</organism>
<dbReference type="SUPFAM" id="SSF49503">
    <property type="entry name" value="Cupredoxins"/>
    <property type="match status" value="1"/>
</dbReference>
<name>A0A7D3XKR8_9BACT</name>
<evidence type="ECO:0000313" key="2">
    <source>
        <dbReference type="EMBL" id="QKG79775.1"/>
    </source>
</evidence>